<accession>A0ABQ9U5H3</accession>
<gene>
    <name evidence="1" type="ORF">P7K49_030881</name>
</gene>
<comment type="caution">
    <text evidence="1">The sequence shown here is derived from an EMBL/GenBank/DDBJ whole genome shotgun (WGS) entry which is preliminary data.</text>
</comment>
<reference evidence="1 2" key="1">
    <citation type="submission" date="2023-05" db="EMBL/GenBank/DDBJ databases">
        <title>B98-5 Cell Line De Novo Hybrid Assembly: An Optical Mapping Approach.</title>
        <authorList>
            <person name="Kananen K."/>
            <person name="Auerbach J.A."/>
            <person name="Kautto E."/>
            <person name="Blachly J.S."/>
        </authorList>
    </citation>
    <scope>NUCLEOTIDE SEQUENCE [LARGE SCALE GENOMIC DNA]</scope>
    <source>
        <strain evidence="1">B95-8</strain>
        <tissue evidence="1">Cell line</tissue>
    </source>
</reference>
<dbReference type="EMBL" id="JASSZA010000016">
    <property type="protein sequence ID" value="KAK2091597.1"/>
    <property type="molecule type" value="Genomic_DNA"/>
</dbReference>
<protein>
    <submittedName>
        <fullName evidence="1">Uncharacterized protein</fullName>
    </submittedName>
</protein>
<name>A0ABQ9U5H3_SAGOE</name>
<sequence length="156" mass="16967">MTLGQFKLMTSPGAPSTQKYSEVPTSPCIISGVPSLQTHGRARRCHVPNVMLTHSFARFQPVTGRQWVLGQAGTHDITGISALEWLTVSAFASYALKVGREFGLQKAHFYSSLEPVKINTRLLAATVILLIVADTEESEEMLKGCLLVLSSNPDPL</sequence>
<organism evidence="1 2">
    <name type="scientific">Saguinus oedipus</name>
    <name type="common">Cotton-top tamarin</name>
    <name type="synonym">Oedipomidas oedipus</name>
    <dbReference type="NCBI Taxonomy" id="9490"/>
    <lineage>
        <taxon>Eukaryota</taxon>
        <taxon>Metazoa</taxon>
        <taxon>Chordata</taxon>
        <taxon>Craniata</taxon>
        <taxon>Vertebrata</taxon>
        <taxon>Euteleostomi</taxon>
        <taxon>Mammalia</taxon>
        <taxon>Eutheria</taxon>
        <taxon>Euarchontoglires</taxon>
        <taxon>Primates</taxon>
        <taxon>Haplorrhini</taxon>
        <taxon>Platyrrhini</taxon>
        <taxon>Cebidae</taxon>
        <taxon>Callitrichinae</taxon>
        <taxon>Saguinus</taxon>
    </lineage>
</organism>
<dbReference type="Proteomes" id="UP001266305">
    <property type="component" value="Unassembled WGS sequence"/>
</dbReference>
<keyword evidence="2" id="KW-1185">Reference proteome</keyword>
<evidence type="ECO:0000313" key="1">
    <source>
        <dbReference type="EMBL" id="KAK2091597.1"/>
    </source>
</evidence>
<evidence type="ECO:0000313" key="2">
    <source>
        <dbReference type="Proteomes" id="UP001266305"/>
    </source>
</evidence>
<proteinExistence type="predicted"/>